<dbReference type="PANTHER" id="PTHR37813">
    <property type="entry name" value="FELS-2 PROPHAGE PROTEIN"/>
    <property type="match status" value="1"/>
</dbReference>
<name>A0A0F9IVD7_9ZZZZ</name>
<dbReference type="EMBL" id="LAZR01019829">
    <property type="protein sequence ID" value="KKL91077.1"/>
    <property type="molecule type" value="Genomic_DNA"/>
</dbReference>
<feature type="transmembrane region" description="Helical" evidence="2">
    <location>
        <begin position="12"/>
        <end position="30"/>
    </location>
</feature>
<sequence>GGLANIAGKALRAGALAGGVAVAGLGVAALKMGLDFEKSMAEVKTLLPDISEEGFGQLKTSVLDLSKELGIATSEAVPALYQAISAGVPPDNVMDFMRTASKAAIGGVTDLETAVDGITSVVNAYGEGAIDAGVASDQMFTAVKLGKTTFEELSASLFNVIPTAAASGVEFGDIAASLAVMTAQGTKTSVATTGLRQALVEVGKTGTNLDKALRELAGKGFNELIEQGVSMPTIFQRLRASMPDQEFKDLFGSVEAMTSVLQITGPNFEATGDAMKAMAESGGAVEGAFETMADTASFKLNKAINLLKVTLTEVGVKILPVLTKALDKALPFLEKNLPIAIKKVEKFLKDIRPHVEAFAKTFVAGLTVLRDAWQFLAEQIGSKKLMIIAALVAIGVAVWLAFGPVGVAAIAIIGMIALIGLIRQNWDAIKKQFEDVEAFVTNIPIIGALVEAMVAVVKDKIDAAIEIFLGLKALIEEVVTFVKAIVEGDWSQAWESAKEIVKIALNLLIDFIRVTFLGTIFVLMKELGPKILAGIGDLAGLLVQKGKDLLEGFVKGYIGIWQEVFSFFVDLPGRLVSAIGNLLPKLWSAGWDLLDGLWKGIKARATKLFEDLADLADDILGAITNPLGIGSPSKAMRLIGQQAMEGLRLGLEDQSVKLNATVGNIAGGIVATGGAAGGGTSRALGAREVHLHINSRFPPDRRALRSEVRALQFELDRNRLLGLT</sequence>
<evidence type="ECO:0000259" key="3">
    <source>
        <dbReference type="Pfam" id="PF10145"/>
    </source>
</evidence>
<dbReference type="Pfam" id="PF10145">
    <property type="entry name" value="PhageMin_Tail"/>
    <property type="match status" value="1"/>
</dbReference>
<protein>
    <recommendedName>
        <fullName evidence="3">Phage tail tape measure protein domain-containing protein</fullName>
    </recommendedName>
</protein>
<keyword evidence="2" id="KW-1133">Transmembrane helix</keyword>
<keyword evidence="2" id="KW-0472">Membrane</keyword>
<gene>
    <name evidence="4" type="ORF">LCGC14_1898290</name>
</gene>
<dbReference type="AlphaFoldDB" id="A0A0F9IVD7"/>
<proteinExistence type="predicted"/>
<dbReference type="NCBIfam" id="TIGR01760">
    <property type="entry name" value="tape_meas_TP901"/>
    <property type="match status" value="1"/>
</dbReference>
<evidence type="ECO:0000256" key="1">
    <source>
        <dbReference type="ARBA" id="ARBA00022612"/>
    </source>
</evidence>
<feature type="domain" description="Phage tail tape measure protein" evidence="3">
    <location>
        <begin position="61"/>
        <end position="244"/>
    </location>
</feature>
<keyword evidence="2" id="KW-0812">Transmembrane</keyword>
<feature type="non-terminal residue" evidence="4">
    <location>
        <position position="1"/>
    </location>
</feature>
<dbReference type="InterPro" id="IPR010090">
    <property type="entry name" value="Phage_tape_meas"/>
</dbReference>
<comment type="caution">
    <text evidence="4">The sequence shown here is derived from an EMBL/GenBank/DDBJ whole genome shotgun (WGS) entry which is preliminary data.</text>
</comment>
<organism evidence="4">
    <name type="scientific">marine sediment metagenome</name>
    <dbReference type="NCBI Taxonomy" id="412755"/>
    <lineage>
        <taxon>unclassified sequences</taxon>
        <taxon>metagenomes</taxon>
        <taxon>ecological metagenomes</taxon>
    </lineage>
</organism>
<feature type="transmembrane region" description="Helical" evidence="2">
    <location>
        <begin position="503"/>
        <end position="524"/>
    </location>
</feature>
<reference evidence="4" key="1">
    <citation type="journal article" date="2015" name="Nature">
        <title>Complex archaea that bridge the gap between prokaryotes and eukaryotes.</title>
        <authorList>
            <person name="Spang A."/>
            <person name="Saw J.H."/>
            <person name="Jorgensen S.L."/>
            <person name="Zaremba-Niedzwiedzka K."/>
            <person name="Martijn J."/>
            <person name="Lind A.E."/>
            <person name="van Eijk R."/>
            <person name="Schleper C."/>
            <person name="Guy L."/>
            <person name="Ettema T.J."/>
        </authorList>
    </citation>
    <scope>NUCLEOTIDE SEQUENCE</scope>
</reference>
<evidence type="ECO:0000313" key="4">
    <source>
        <dbReference type="EMBL" id="KKL91077.1"/>
    </source>
</evidence>
<accession>A0A0F9IVD7</accession>
<dbReference type="PANTHER" id="PTHR37813:SF1">
    <property type="entry name" value="FELS-2 PROPHAGE PROTEIN"/>
    <property type="match status" value="1"/>
</dbReference>
<evidence type="ECO:0000256" key="2">
    <source>
        <dbReference type="SAM" id="Phobius"/>
    </source>
</evidence>
<feature type="transmembrane region" description="Helical" evidence="2">
    <location>
        <begin position="385"/>
        <end position="402"/>
    </location>
</feature>
<keyword evidence="1" id="KW-1188">Viral release from host cell</keyword>